<feature type="transmembrane region" description="Helical" evidence="5">
    <location>
        <begin position="54"/>
        <end position="72"/>
    </location>
</feature>
<dbReference type="Proteomes" id="UP001598138">
    <property type="component" value="Unassembled WGS sequence"/>
</dbReference>
<gene>
    <name evidence="7" type="ORF">U0R10_04580</name>
</gene>
<feature type="transmembrane region" description="Helical" evidence="5">
    <location>
        <begin position="131"/>
        <end position="151"/>
    </location>
</feature>
<keyword evidence="4 5" id="KW-0472">Membrane</keyword>
<comment type="caution">
    <text evidence="7">The sequence shown here is derived from an EMBL/GenBank/DDBJ whole genome shotgun (WGS) entry which is preliminary data.</text>
</comment>
<evidence type="ECO:0000256" key="5">
    <source>
        <dbReference type="SAM" id="Phobius"/>
    </source>
</evidence>
<comment type="subcellular location">
    <subcellularLocation>
        <location evidence="1">Membrane</location>
        <topology evidence="1">Multi-pass membrane protein</topology>
    </subcellularLocation>
</comment>
<feature type="transmembrane region" description="Helical" evidence="5">
    <location>
        <begin position="201"/>
        <end position="222"/>
    </location>
</feature>
<feature type="domain" description="ABC-2 type transporter transmembrane" evidence="6">
    <location>
        <begin position="54"/>
        <end position="175"/>
    </location>
</feature>
<proteinExistence type="predicted"/>
<name>A0ABW6DDU5_9BACT</name>
<keyword evidence="3 5" id="KW-1133">Transmembrane helix</keyword>
<evidence type="ECO:0000259" key="6">
    <source>
        <dbReference type="Pfam" id="PF12698"/>
    </source>
</evidence>
<organism evidence="7 8">
    <name type="scientific">Aquirufa avitistagni</name>
    <dbReference type="NCBI Taxonomy" id="3104728"/>
    <lineage>
        <taxon>Bacteria</taxon>
        <taxon>Pseudomonadati</taxon>
        <taxon>Bacteroidota</taxon>
        <taxon>Cytophagia</taxon>
        <taxon>Cytophagales</taxon>
        <taxon>Flectobacillaceae</taxon>
        <taxon>Aquirufa</taxon>
    </lineage>
</organism>
<evidence type="ECO:0000256" key="2">
    <source>
        <dbReference type="ARBA" id="ARBA00022692"/>
    </source>
</evidence>
<dbReference type="Pfam" id="PF12698">
    <property type="entry name" value="ABC2_membrane_3"/>
    <property type="match status" value="1"/>
</dbReference>
<evidence type="ECO:0000256" key="3">
    <source>
        <dbReference type="ARBA" id="ARBA00022989"/>
    </source>
</evidence>
<accession>A0ABW6DDU5</accession>
<keyword evidence="8" id="KW-1185">Reference proteome</keyword>
<evidence type="ECO:0000313" key="7">
    <source>
        <dbReference type="EMBL" id="MFD3393887.1"/>
    </source>
</evidence>
<feature type="transmembrane region" description="Helical" evidence="5">
    <location>
        <begin position="12"/>
        <end position="34"/>
    </location>
</feature>
<feature type="transmembrane region" description="Helical" evidence="5">
    <location>
        <begin position="163"/>
        <end position="181"/>
    </location>
</feature>
<dbReference type="InterPro" id="IPR013525">
    <property type="entry name" value="ABC2_TM"/>
</dbReference>
<feature type="transmembrane region" description="Helical" evidence="5">
    <location>
        <begin position="93"/>
        <end position="119"/>
    </location>
</feature>
<dbReference type="RefSeq" id="WP_377982766.1">
    <property type="nucleotide sequence ID" value="NZ_JBBKXZ010000001.1"/>
</dbReference>
<evidence type="ECO:0000313" key="8">
    <source>
        <dbReference type="Proteomes" id="UP001598138"/>
    </source>
</evidence>
<evidence type="ECO:0000256" key="4">
    <source>
        <dbReference type="ARBA" id="ARBA00023136"/>
    </source>
</evidence>
<reference evidence="7 8" key="1">
    <citation type="submission" date="2024-03" db="EMBL/GenBank/DDBJ databases">
        <title>Aquirufa genome sequencing.</title>
        <authorList>
            <person name="Pitt A."/>
            <person name="Hahn M.W."/>
        </authorList>
    </citation>
    <scope>NUCLEOTIDE SEQUENCE [LARGE SCALE GENOMIC DNA]</scope>
    <source>
        <strain evidence="7 8">OSTEICH-129V</strain>
    </source>
</reference>
<sequence length="231" mass="26085">MWAIIQKEFKAFFSSFIGLGVMVAFYVLLSLYVWYLTGNILEFGFAELTVFFDLNPWFFLFFIPALAMRSFAEEFELKTFDLLRTLPISMESITLGKVLGLFLVVGVVLLPTFVFVYSIGQLGNPVGNYDASLVVGGYISILLLCYSFISLSCLASALVEKQALAFVLGVFLNFVCWQVPQELTSLETISLFEHYQVISKGVLELGSIAFFIGFNLIVFALIQLRLRLKFR</sequence>
<dbReference type="EMBL" id="JBBKXZ010000001">
    <property type="protein sequence ID" value="MFD3393887.1"/>
    <property type="molecule type" value="Genomic_DNA"/>
</dbReference>
<evidence type="ECO:0000256" key="1">
    <source>
        <dbReference type="ARBA" id="ARBA00004141"/>
    </source>
</evidence>
<keyword evidence="2 5" id="KW-0812">Transmembrane</keyword>
<protein>
    <submittedName>
        <fullName evidence="7">ABC transporter permease</fullName>
    </submittedName>
</protein>